<dbReference type="RefSeq" id="WP_076444866.1">
    <property type="nucleotide sequence ID" value="NZ_FTOQ01000001.1"/>
</dbReference>
<dbReference type="CDD" id="cd01948">
    <property type="entry name" value="EAL"/>
    <property type="match status" value="1"/>
</dbReference>
<evidence type="ECO:0000313" key="2">
    <source>
        <dbReference type="EMBL" id="SIS59192.1"/>
    </source>
</evidence>
<feature type="domain" description="EAL" evidence="1">
    <location>
        <begin position="22"/>
        <end position="272"/>
    </location>
</feature>
<dbReference type="STRING" id="633194.SAMN05421759_101624"/>
<dbReference type="OrthoDB" id="23692at2"/>
<dbReference type="InterPro" id="IPR001633">
    <property type="entry name" value="EAL_dom"/>
</dbReference>
<keyword evidence="3" id="KW-1185">Reference proteome</keyword>
<dbReference type="Pfam" id="PF00563">
    <property type="entry name" value="EAL"/>
    <property type="match status" value="1"/>
</dbReference>
<accession>A0A1N7KC99</accession>
<proteinExistence type="predicted"/>
<sequence>MVSGLDISVPKNALDFAVRELDRDTPRIVENAVRARNVNLAFQPVVQSAAHDRVAFYEGLARVLDPAGRIIPARDFIRDIEEQETGRLLDCVALSKGLGILSRNPDIRLSLNLSARSIGYRKYTNILEQALTGDPTIADRLILEVTEPSAMLVPELVSDFMRRYGPKGITFALDNFGATATNLRVLSRFTFDILKIDGRLTRGAAEDADTQVLLRAILAMAREFDVFTIAESIESQDDAQFMTDIGIDCLQGFYFAAPTLDPPWRRIGSAPV</sequence>
<dbReference type="PANTHER" id="PTHR33121">
    <property type="entry name" value="CYCLIC DI-GMP PHOSPHODIESTERASE PDEF"/>
    <property type="match status" value="1"/>
</dbReference>
<dbReference type="PROSITE" id="PS50883">
    <property type="entry name" value="EAL"/>
    <property type="match status" value="1"/>
</dbReference>
<evidence type="ECO:0000259" key="1">
    <source>
        <dbReference type="PROSITE" id="PS50883"/>
    </source>
</evidence>
<dbReference type="EMBL" id="FTOQ01000001">
    <property type="protein sequence ID" value="SIS59192.1"/>
    <property type="molecule type" value="Genomic_DNA"/>
</dbReference>
<protein>
    <submittedName>
        <fullName evidence="2">EAL domain, c-di-GMP-specific phosphodiesterase class I (Or its enzymatically inactive variant)</fullName>
    </submittedName>
</protein>
<dbReference type="GO" id="GO:0071111">
    <property type="term" value="F:cyclic-guanylate-specific phosphodiesterase activity"/>
    <property type="evidence" value="ECO:0007669"/>
    <property type="project" value="InterPro"/>
</dbReference>
<dbReference type="Gene3D" id="3.20.20.450">
    <property type="entry name" value="EAL domain"/>
    <property type="match status" value="1"/>
</dbReference>
<dbReference type="SUPFAM" id="SSF141868">
    <property type="entry name" value="EAL domain-like"/>
    <property type="match status" value="1"/>
</dbReference>
<dbReference type="SMART" id="SM00052">
    <property type="entry name" value="EAL"/>
    <property type="match status" value="1"/>
</dbReference>
<evidence type="ECO:0000313" key="3">
    <source>
        <dbReference type="Proteomes" id="UP000186684"/>
    </source>
</evidence>
<dbReference type="PANTHER" id="PTHR33121:SF79">
    <property type="entry name" value="CYCLIC DI-GMP PHOSPHODIESTERASE PDED-RELATED"/>
    <property type="match status" value="1"/>
</dbReference>
<name>A0A1N7KC99_9RHOB</name>
<dbReference type="InterPro" id="IPR035919">
    <property type="entry name" value="EAL_sf"/>
</dbReference>
<dbReference type="InterPro" id="IPR050706">
    <property type="entry name" value="Cyclic-di-GMP_PDE-like"/>
</dbReference>
<dbReference type="Proteomes" id="UP000186684">
    <property type="component" value="Unassembled WGS sequence"/>
</dbReference>
<organism evidence="2 3">
    <name type="scientific">Roseivivax lentus</name>
    <dbReference type="NCBI Taxonomy" id="633194"/>
    <lineage>
        <taxon>Bacteria</taxon>
        <taxon>Pseudomonadati</taxon>
        <taxon>Pseudomonadota</taxon>
        <taxon>Alphaproteobacteria</taxon>
        <taxon>Rhodobacterales</taxon>
        <taxon>Roseobacteraceae</taxon>
        <taxon>Roseivivax</taxon>
    </lineage>
</organism>
<reference evidence="3" key="1">
    <citation type="submission" date="2017-01" db="EMBL/GenBank/DDBJ databases">
        <authorList>
            <person name="Varghese N."/>
            <person name="Submissions S."/>
        </authorList>
    </citation>
    <scope>NUCLEOTIDE SEQUENCE [LARGE SCALE GENOMIC DNA]</scope>
    <source>
        <strain evidence="3">DSM 29430</strain>
    </source>
</reference>
<dbReference type="AlphaFoldDB" id="A0A1N7KC99"/>
<gene>
    <name evidence="2" type="ORF">SAMN05421759_101624</name>
</gene>